<proteinExistence type="inferred from homology"/>
<feature type="binding site" evidence="7">
    <location>
        <position position="133"/>
    </location>
    <ligand>
        <name>substrate</name>
    </ligand>
</feature>
<dbReference type="UniPathway" id="UPA00989"/>
<comment type="similarity">
    <text evidence="7">Belongs to the class I-like SAM-binding methyltransferase superfamily. TrmB family.</text>
</comment>
<comment type="caution">
    <text evidence="7">Lacks conserved residue(s) required for the propagation of feature annotation.</text>
</comment>
<feature type="binding site" evidence="7">
    <location>
        <position position="129"/>
    </location>
    <ligand>
        <name>S-adenosyl-L-methionine</name>
        <dbReference type="ChEBI" id="CHEBI:59789"/>
    </ligand>
</feature>
<keyword evidence="4 7" id="KW-0808">Transferase</keyword>
<gene>
    <name evidence="7" type="primary">trmB</name>
    <name evidence="8" type="ordered locus">Turpa_0207</name>
</gene>
<reference evidence="8 9" key="1">
    <citation type="submission" date="2012-06" db="EMBL/GenBank/DDBJ databases">
        <title>The complete chromosome of genome of Turneriella parva DSM 21527.</title>
        <authorList>
            <consortium name="US DOE Joint Genome Institute (JGI-PGF)"/>
            <person name="Lucas S."/>
            <person name="Han J."/>
            <person name="Lapidus A."/>
            <person name="Bruce D."/>
            <person name="Goodwin L."/>
            <person name="Pitluck S."/>
            <person name="Peters L."/>
            <person name="Kyrpides N."/>
            <person name="Mavromatis K."/>
            <person name="Ivanova N."/>
            <person name="Mikhailova N."/>
            <person name="Chertkov O."/>
            <person name="Detter J.C."/>
            <person name="Tapia R."/>
            <person name="Han C."/>
            <person name="Land M."/>
            <person name="Hauser L."/>
            <person name="Markowitz V."/>
            <person name="Cheng J.-F."/>
            <person name="Hugenholtz P."/>
            <person name="Woyke T."/>
            <person name="Wu D."/>
            <person name="Gronow S."/>
            <person name="Wellnitz S."/>
            <person name="Brambilla E."/>
            <person name="Klenk H.-P."/>
            <person name="Eisen J.A."/>
        </authorList>
    </citation>
    <scope>NUCLEOTIDE SEQUENCE [LARGE SCALE GENOMIC DNA]</scope>
    <source>
        <strain evidence="9">ATCC BAA-1111 / DSM 21527 / NCTC 11395 / H</strain>
    </source>
</reference>
<feature type="binding site" evidence="7">
    <location>
        <position position="54"/>
    </location>
    <ligand>
        <name>S-adenosyl-L-methionine</name>
        <dbReference type="ChEBI" id="CHEBI:59789"/>
    </ligand>
</feature>
<evidence type="ECO:0000313" key="9">
    <source>
        <dbReference type="Proteomes" id="UP000006048"/>
    </source>
</evidence>
<dbReference type="SUPFAM" id="SSF53335">
    <property type="entry name" value="S-adenosyl-L-methionine-dependent methyltransferases"/>
    <property type="match status" value="1"/>
</dbReference>
<dbReference type="HAMAP" id="MF_01057">
    <property type="entry name" value="tRNA_methyltr_TrmB"/>
    <property type="match status" value="1"/>
</dbReference>
<evidence type="ECO:0000313" key="8">
    <source>
        <dbReference type="EMBL" id="AFM10869.1"/>
    </source>
</evidence>
<dbReference type="KEGG" id="tpx:Turpa_0207"/>
<dbReference type="PATRIC" id="fig|869212.3.peg.165"/>
<dbReference type="EMBL" id="CP002959">
    <property type="protein sequence ID" value="AFM10869.1"/>
    <property type="molecule type" value="Genomic_DNA"/>
</dbReference>
<evidence type="ECO:0000256" key="1">
    <source>
        <dbReference type="ARBA" id="ARBA00000142"/>
    </source>
</evidence>
<dbReference type="PANTHER" id="PTHR23417">
    <property type="entry name" value="3-DEOXY-D-MANNO-OCTULOSONIC-ACID TRANSFERASE/TRNA GUANINE-N 7 - -METHYLTRANSFERASE"/>
    <property type="match status" value="1"/>
</dbReference>
<dbReference type="PROSITE" id="PS51625">
    <property type="entry name" value="SAM_MT_TRMB"/>
    <property type="match status" value="1"/>
</dbReference>
<name>I4B0R2_TURPD</name>
<dbReference type="PANTHER" id="PTHR23417:SF14">
    <property type="entry name" value="PENTACOTRIPEPTIDE-REPEAT REGION OF PRORP DOMAIN-CONTAINING PROTEIN"/>
    <property type="match status" value="1"/>
</dbReference>
<keyword evidence="5 7" id="KW-0949">S-adenosyl-L-methionine</keyword>
<comment type="function">
    <text evidence="2 7">Catalyzes the formation of N(7)-methylguanine at position 46 (m7G46) in tRNA.</text>
</comment>
<dbReference type="GO" id="GO:0008176">
    <property type="term" value="F:tRNA (guanine(46)-N7)-methyltransferase activity"/>
    <property type="evidence" value="ECO:0007669"/>
    <property type="project" value="UniProtKB-UniRule"/>
</dbReference>
<dbReference type="InterPro" id="IPR029063">
    <property type="entry name" value="SAM-dependent_MTases_sf"/>
</dbReference>
<evidence type="ECO:0000256" key="6">
    <source>
        <dbReference type="ARBA" id="ARBA00022694"/>
    </source>
</evidence>
<keyword evidence="6 7" id="KW-0819">tRNA processing</keyword>
<evidence type="ECO:0000256" key="4">
    <source>
        <dbReference type="ARBA" id="ARBA00022679"/>
    </source>
</evidence>
<dbReference type="EC" id="2.1.1.33" evidence="7"/>
<dbReference type="OrthoDB" id="9802090at2"/>
<dbReference type="AlphaFoldDB" id="I4B0R2"/>
<dbReference type="GO" id="GO:0043527">
    <property type="term" value="C:tRNA methyltransferase complex"/>
    <property type="evidence" value="ECO:0007669"/>
    <property type="project" value="TreeGrafter"/>
</dbReference>
<sequence length="223" mass="25207">MKLEAGSLALQAKLSAILAKKAKRAGEFALPFERDHFPLNVRHAFAGFDRFALEIGCGWGEFTRALAVQAPETMHIAVEKKLARVITSGKDQKRAGIANIRYLVLDVAWFFAGVFDTSQFDSITINFPDPWPKARHHKHRFISSDFVGELVRIAAERGRITFATDNYAYSREAMQAFEGEPRLKNIHGAYLAVSDIAGRPRSFFETLHRNEGALIYFLEYEKL</sequence>
<dbReference type="Pfam" id="PF02390">
    <property type="entry name" value="Methyltransf_4"/>
    <property type="match status" value="1"/>
</dbReference>
<feature type="binding site" evidence="7">
    <location>
        <position position="79"/>
    </location>
    <ligand>
        <name>S-adenosyl-L-methionine</name>
        <dbReference type="ChEBI" id="CHEBI:59789"/>
    </ligand>
</feature>
<keyword evidence="3 7" id="KW-0489">Methyltransferase</keyword>
<dbReference type="HOGENOM" id="CLU_050910_2_0_12"/>
<dbReference type="STRING" id="869212.Turpa_0207"/>
<comment type="catalytic activity">
    <reaction evidence="1 7">
        <text>guanosine(46) in tRNA + S-adenosyl-L-methionine = N(7)-methylguanosine(46) in tRNA + S-adenosyl-L-homocysteine</text>
        <dbReference type="Rhea" id="RHEA:42708"/>
        <dbReference type="Rhea" id="RHEA-COMP:10188"/>
        <dbReference type="Rhea" id="RHEA-COMP:10189"/>
        <dbReference type="ChEBI" id="CHEBI:57856"/>
        <dbReference type="ChEBI" id="CHEBI:59789"/>
        <dbReference type="ChEBI" id="CHEBI:74269"/>
        <dbReference type="ChEBI" id="CHEBI:74480"/>
        <dbReference type="EC" id="2.1.1.33"/>
    </reaction>
</comment>
<dbReference type="RefSeq" id="WP_014801390.1">
    <property type="nucleotide sequence ID" value="NC_018020.1"/>
</dbReference>
<feature type="binding site" evidence="7">
    <location>
        <position position="106"/>
    </location>
    <ligand>
        <name>S-adenosyl-L-methionine</name>
        <dbReference type="ChEBI" id="CHEBI:59789"/>
    </ligand>
</feature>
<evidence type="ECO:0000256" key="5">
    <source>
        <dbReference type="ARBA" id="ARBA00022691"/>
    </source>
</evidence>
<accession>I4B0R2</accession>
<evidence type="ECO:0000256" key="2">
    <source>
        <dbReference type="ARBA" id="ARBA00003015"/>
    </source>
</evidence>
<dbReference type="InterPro" id="IPR003358">
    <property type="entry name" value="tRNA_(Gua-N-7)_MeTrfase_Trmb"/>
</dbReference>
<feature type="binding site" evidence="7">
    <location>
        <position position="165"/>
    </location>
    <ligand>
        <name>substrate</name>
    </ligand>
</feature>
<dbReference type="InterPro" id="IPR055361">
    <property type="entry name" value="tRNA_methyltr_TrmB_bact"/>
</dbReference>
<dbReference type="Gene3D" id="3.40.50.150">
    <property type="entry name" value="Vaccinia Virus protein VP39"/>
    <property type="match status" value="1"/>
</dbReference>
<organism evidence="8 9">
    <name type="scientific">Turneriella parva (strain ATCC BAA-1111 / DSM 21527 / NCTC 11395 / H)</name>
    <name type="common">Leptospira parva</name>
    <dbReference type="NCBI Taxonomy" id="869212"/>
    <lineage>
        <taxon>Bacteria</taxon>
        <taxon>Pseudomonadati</taxon>
        <taxon>Spirochaetota</taxon>
        <taxon>Spirochaetia</taxon>
        <taxon>Leptospirales</taxon>
        <taxon>Leptospiraceae</taxon>
        <taxon>Turneriella</taxon>
    </lineage>
</organism>
<evidence type="ECO:0000256" key="3">
    <source>
        <dbReference type="ARBA" id="ARBA00022603"/>
    </source>
</evidence>
<evidence type="ECO:0000256" key="7">
    <source>
        <dbReference type="HAMAP-Rule" id="MF_01057"/>
    </source>
</evidence>
<dbReference type="Proteomes" id="UP000006048">
    <property type="component" value="Chromosome"/>
</dbReference>
<keyword evidence="9" id="KW-1185">Reference proteome</keyword>
<comment type="pathway">
    <text evidence="7">tRNA modification; N(7)-methylguanine-tRNA biosynthesis.</text>
</comment>
<protein>
    <recommendedName>
        <fullName evidence="7">tRNA (guanine-N(7)-)-methyltransferase</fullName>
        <ecNumber evidence="7">2.1.1.33</ecNumber>
    </recommendedName>
    <alternativeName>
        <fullName evidence="7">tRNA (guanine(46)-N(7))-methyltransferase</fullName>
    </alternativeName>
    <alternativeName>
        <fullName evidence="7">tRNA(m7G46)-methyltransferase</fullName>
    </alternativeName>
</protein>